<sequence>LFFWIDAFVCPLSTPWFNGTSVVKDPLPLDEAVDLPCVELLNENRTLIRKYPETFLCLMGLSHSFIETDVYLTFLCDNDEEIGLLDFVKSTDPFKVKVGEQNLTDNEVPLKTEIEDRVISPSPQTISLVIIPFKTS</sequence>
<feature type="non-terminal residue" evidence="1">
    <location>
        <position position="1"/>
    </location>
</feature>
<reference evidence="1" key="1">
    <citation type="journal article" date="2019" name="Sci. Rep.">
        <title>Draft genome of Tanacetum cinerariifolium, the natural source of mosquito coil.</title>
        <authorList>
            <person name="Yamashiro T."/>
            <person name="Shiraishi A."/>
            <person name="Satake H."/>
            <person name="Nakayama K."/>
        </authorList>
    </citation>
    <scope>NUCLEOTIDE SEQUENCE</scope>
</reference>
<proteinExistence type="predicted"/>
<organism evidence="1">
    <name type="scientific">Tanacetum cinerariifolium</name>
    <name type="common">Dalmatian daisy</name>
    <name type="synonym">Chrysanthemum cinerariifolium</name>
    <dbReference type="NCBI Taxonomy" id="118510"/>
    <lineage>
        <taxon>Eukaryota</taxon>
        <taxon>Viridiplantae</taxon>
        <taxon>Streptophyta</taxon>
        <taxon>Embryophyta</taxon>
        <taxon>Tracheophyta</taxon>
        <taxon>Spermatophyta</taxon>
        <taxon>Magnoliopsida</taxon>
        <taxon>eudicotyledons</taxon>
        <taxon>Gunneridae</taxon>
        <taxon>Pentapetalae</taxon>
        <taxon>asterids</taxon>
        <taxon>campanulids</taxon>
        <taxon>Asterales</taxon>
        <taxon>Asteraceae</taxon>
        <taxon>Asteroideae</taxon>
        <taxon>Anthemideae</taxon>
        <taxon>Anthemidinae</taxon>
        <taxon>Tanacetum</taxon>
    </lineage>
</organism>
<dbReference type="EMBL" id="BKCJ011240292">
    <property type="protein sequence ID" value="GFD08705.1"/>
    <property type="molecule type" value="Genomic_DNA"/>
</dbReference>
<gene>
    <name evidence="1" type="ORF">Tci_880674</name>
</gene>
<name>A0A699TDV5_TANCI</name>
<evidence type="ECO:0000313" key="1">
    <source>
        <dbReference type="EMBL" id="GFD08705.1"/>
    </source>
</evidence>
<dbReference type="AlphaFoldDB" id="A0A699TDV5"/>
<comment type="caution">
    <text evidence="1">The sequence shown here is derived from an EMBL/GenBank/DDBJ whole genome shotgun (WGS) entry which is preliminary data.</text>
</comment>
<protein>
    <submittedName>
        <fullName evidence="1">Transposase (Putative), gypsy type</fullName>
    </submittedName>
</protein>
<accession>A0A699TDV5</accession>